<feature type="transmembrane region" description="Helical" evidence="1">
    <location>
        <begin position="92"/>
        <end position="109"/>
    </location>
</feature>
<keyword evidence="1" id="KW-0812">Transmembrane</keyword>
<comment type="caution">
    <text evidence="3">The sequence shown here is derived from an EMBL/GenBank/DDBJ whole genome shotgun (WGS) entry which is preliminary data.</text>
</comment>
<evidence type="ECO:0000256" key="1">
    <source>
        <dbReference type="SAM" id="Phobius"/>
    </source>
</evidence>
<reference evidence="3 4" key="1">
    <citation type="submission" date="2017-08" db="EMBL/GenBank/DDBJ databases">
        <title>Halomonas alkalisoli sp. nov., isolated from saline alkaline soil.</title>
        <authorList>
            <person name="Wang D."/>
            <person name="Zhang G."/>
        </authorList>
    </citation>
    <scope>NUCLEOTIDE SEQUENCE [LARGE SCALE GENOMIC DNA]</scope>
    <source>
        <strain evidence="3 4">WRN001</strain>
    </source>
</reference>
<dbReference type="OrthoDB" id="5876685at2"/>
<sequence>MRIGNNRYTVDWGHLLVVTVIAVISAAYLRDTLATSTHVNNILFVLPAVIVALLLCLAILPQIVRRVDPVKGAREKTRLDVKPGEQVTTQSWTELGWIALLIVCFGTYVYLLDRIGFDVASWLFITLGLFICGERRPLPLMIYPPIATTLIVVGFNALIPYPMYTLIF</sequence>
<dbReference type="InterPro" id="IPR009936">
    <property type="entry name" value="DUF1468"/>
</dbReference>
<feature type="domain" description="DUF1468" evidence="2">
    <location>
        <begin position="20"/>
        <end position="158"/>
    </location>
</feature>
<dbReference type="Proteomes" id="UP000217771">
    <property type="component" value="Unassembled WGS sequence"/>
</dbReference>
<keyword evidence="1" id="KW-0472">Membrane</keyword>
<dbReference type="AlphaFoldDB" id="A0A2A2EYJ3"/>
<evidence type="ECO:0000313" key="4">
    <source>
        <dbReference type="Proteomes" id="UP000217771"/>
    </source>
</evidence>
<feature type="transmembrane region" description="Helical" evidence="1">
    <location>
        <begin position="140"/>
        <end position="159"/>
    </location>
</feature>
<dbReference type="RefSeq" id="WP_095620619.1">
    <property type="nucleotide sequence ID" value="NZ_NSKB01000003.1"/>
</dbReference>
<dbReference type="EMBL" id="NSKB01000003">
    <property type="protein sequence ID" value="PAU77455.1"/>
    <property type="molecule type" value="Genomic_DNA"/>
</dbReference>
<dbReference type="Pfam" id="PF07331">
    <property type="entry name" value="TctB"/>
    <property type="match status" value="1"/>
</dbReference>
<protein>
    <recommendedName>
        <fullName evidence="2">DUF1468 domain-containing protein</fullName>
    </recommendedName>
</protein>
<evidence type="ECO:0000313" key="3">
    <source>
        <dbReference type="EMBL" id="PAU77455.1"/>
    </source>
</evidence>
<organism evidence="3 4">
    <name type="scientific">Halomonas salipaludis</name>
    <dbReference type="NCBI Taxonomy" id="2032625"/>
    <lineage>
        <taxon>Bacteria</taxon>
        <taxon>Pseudomonadati</taxon>
        <taxon>Pseudomonadota</taxon>
        <taxon>Gammaproteobacteria</taxon>
        <taxon>Oceanospirillales</taxon>
        <taxon>Halomonadaceae</taxon>
        <taxon>Halomonas</taxon>
    </lineage>
</organism>
<name>A0A2A2EYJ3_9GAMM</name>
<feature type="transmembrane region" description="Helical" evidence="1">
    <location>
        <begin position="42"/>
        <end position="64"/>
    </location>
</feature>
<keyword evidence="1" id="KW-1133">Transmembrane helix</keyword>
<gene>
    <name evidence="3" type="ORF">CK498_09505</name>
</gene>
<accession>A0A2A2EYJ3</accession>
<proteinExistence type="predicted"/>
<keyword evidence="4" id="KW-1185">Reference proteome</keyword>
<feature type="transmembrane region" description="Helical" evidence="1">
    <location>
        <begin position="12"/>
        <end position="30"/>
    </location>
</feature>
<evidence type="ECO:0000259" key="2">
    <source>
        <dbReference type="Pfam" id="PF07331"/>
    </source>
</evidence>